<name>A0A5M9HX68_9FIRM</name>
<dbReference type="PANTHER" id="PTHR43027:SF1">
    <property type="entry name" value="DOXORUBICIN RESISTANCE ABC TRANSPORTER PERMEASE PROTEIN DRRC-RELATED"/>
    <property type="match status" value="1"/>
</dbReference>
<feature type="transmembrane region" description="Helical" evidence="5">
    <location>
        <begin position="349"/>
        <end position="367"/>
    </location>
</feature>
<proteinExistence type="predicted"/>
<dbReference type="InterPro" id="IPR013525">
    <property type="entry name" value="ABC2_TM"/>
</dbReference>
<dbReference type="AlphaFoldDB" id="A0A5M9HX68"/>
<dbReference type="Proteomes" id="UP000322025">
    <property type="component" value="Unassembled WGS sequence"/>
</dbReference>
<dbReference type="RefSeq" id="WP_150310891.1">
    <property type="nucleotide sequence ID" value="NZ_VMSO01000010.1"/>
</dbReference>
<evidence type="ECO:0000259" key="6">
    <source>
        <dbReference type="Pfam" id="PF12698"/>
    </source>
</evidence>
<reference evidence="7" key="1">
    <citation type="submission" date="2019-07" db="EMBL/GenBank/DDBJ databases">
        <authorList>
            <person name="Wongkuna S."/>
            <person name="Scaria J."/>
        </authorList>
    </citation>
    <scope>NUCLEOTIDE SEQUENCE [LARGE SCALE GENOMIC DNA]</scope>
    <source>
        <strain evidence="7">SW178</strain>
    </source>
</reference>
<feature type="transmembrane region" description="Helical" evidence="5">
    <location>
        <begin position="16"/>
        <end position="37"/>
    </location>
</feature>
<evidence type="ECO:0000313" key="7">
    <source>
        <dbReference type="EMBL" id="KAA8501237.1"/>
    </source>
</evidence>
<feature type="domain" description="ABC-2 type transporter transmembrane" evidence="6">
    <location>
        <begin position="17"/>
        <end position="363"/>
    </location>
</feature>
<dbReference type="PANTHER" id="PTHR43027">
    <property type="entry name" value="DOXORUBICIN RESISTANCE ABC TRANSPORTER PERMEASE PROTEIN DRRC-RELATED"/>
    <property type="match status" value="1"/>
</dbReference>
<keyword evidence="8" id="KW-1185">Reference proteome</keyword>
<keyword evidence="2 5" id="KW-0812">Transmembrane</keyword>
<feature type="transmembrane region" description="Helical" evidence="5">
    <location>
        <begin position="176"/>
        <end position="197"/>
    </location>
</feature>
<dbReference type="Pfam" id="PF12698">
    <property type="entry name" value="ABC2_membrane_3"/>
    <property type="match status" value="1"/>
</dbReference>
<sequence>MREMIKYSFLAKIRDFSLVFWPLIFPFVLATAMYFSIGQMEEADFETVRAAVVVKQNAEEDVFSDYLSELEKDDSGLISIQEMSESKAAGALADGEIEGIYYSGDTPVLTVDGSGFPQSILQMILESYLEGKQTLEDIARLHPEGMEAAVRQMADYSYVTEEVSLGGRTTNTTAQFFYALIGMSCLYGCFIGFRSVMELQANLSALAARRCVSPVHRMQWILSETAVSFGIHFVNMLLLLAYMKYILRLEFTGTYAGMLPVICIGSLIGVTMGMFITSIGKMGEGVKIGIMIGVSMTLSFLAGLMNADIKNVVDRNAPLLNRLNPAALISDALYCLNVYDAPERYIQDLVILSVMCVLLLAGTFVIIRRERYDSI</sequence>
<comment type="caution">
    <text evidence="7">The sequence shown here is derived from an EMBL/GenBank/DDBJ whole genome shotgun (WGS) entry which is preliminary data.</text>
</comment>
<dbReference type="GO" id="GO:0016020">
    <property type="term" value="C:membrane"/>
    <property type="evidence" value="ECO:0007669"/>
    <property type="project" value="UniProtKB-SubCell"/>
</dbReference>
<keyword evidence="3 5" id="KW-1133">Transmembrane helix</keyword>
<evidence type="ECO:0000256" key="5">
    <source>
        <dbReference type="SAM" id="Phobius"/>
    </source>
</evidence>
<comment type="subcellular location">
    <subcellularLocation>
        <location evidence="1">Membrane</location>
        <topology evidence="1">Multi-pass membrane protein</topology>
    </subcellularLocation>
</comment>
<gene>
    <name evidence="7" type="ORF">FNY66_09005</name>
</gene>
<evidence type="ECO:0000256" key="1">
    <source>
        <dbReference type="ARBA" id="ARBA00004141"/>
    </source>
</evidence>
<organism evidence="7 8">
    <name type="scientific">Mediterraneibacter catenae</name>
    <dbReference type="NCBI Taxonomy" id="2594882"/>
    <lineage>
        <taxon>Bacteria</taxon>
        <taxon>Bacillati</taxon>
        <taxon>Bacillota</taxon>
        <taxon>Clostridia</taxon>
        <taxon>Lachnospirales</taxon>
        <taxon>Lachnospiraceae</taxon>
        <taxon>Mediterraneibacter</taxon>
    </lineage>
</organism>
<feature type="transmembrane region" description="Helical" evidence="5">
    <location>
        <begin position="288"/>
        <end position="307"/>
    </location>
</feature>
<evidence type="ECO:0000313" key="8">
    <source>
        <dbReference type="Proteomes" id="UP000322025"/>
    </source>
</evidence>
<dbReference type="OrthoDB" id="9771731at2"/>
<dbReference type="EMBL" id="VMSO01000010">
    <property type="protein sequence ID" value="KAA8501237.1"/>
    <property type="molecule type" value="Genomic_DNA"/>
</dbReference>
<keyword evidence="4 5" id="KW-0472">Membrane</keyword>
<feature type="transmembrane region" description="Helical" evidence="5">
    <location>
        <begin position="218"/>
        <end position="243"/>
    </location>
</feature>
<evidence type="ECO:0000256" key="2">
    <source>
        <dbReference type="ARBA" id="ARBA00022692"/>
    </source>
</evidence>
<feature type="transmembrane region" description="Helical" evidence="5">
    <location>
        <begin position="255"/>
        <end position="276"/>
    </location>
</feature>
<evidence type="ECO:0000256" key="4">
    <source>
        <dbReference type="ARBA" id="ARBA00023136"/>
    </source>
</evidence>
<dbReference type="InterPro" id="IPR052902">
    <property type="entry name" value="ABC-2_transporter"/>
</dbReference>
<accession>A0A5M9HX68</accession>
<protein>
    <submittedName>
        <fullName evidence="7">ABC transporter permease</fullName>
    </submittedName>
</protein>
<evidence type="ECO:0000256" key="3">
    <source>
        <dbReference type="ARBA" id="ARBA00022989"/>
    </source>
</evidence>
<dbReference type="GO" id="GO:0140359">
    <property type="term" value="F:ABC-type transporter activity"/>
    <property type="evidence" value="ECO:0007669"/>
    <property type="project" value="InterPro"/>
</dbReference>